<name>A0A7R9D5F9_TIMCR</name>
<dbReference type="EMBL" id="OC320178">
    <property type="protein sequence ID" value="CAD7407456.1"/>
    <property type="molecule type" value="Genomic_DNA"/>
</dbReference>
<organism evidence="1">
    <name type="scientific">Timema cristinae</name>
    <name type="common">Walking stick</name>
    <dbReference type="NCBI Taxonomy" id="61476"/>
    <lineage>
        <taxon>Eukaryota</taxon>
        <taxon>Metazoa</taxon>
        <taxon>Ecdysozoa</taxon>
        <taxon>Arthropoda</taxon>
        <taxon>Hexapoda</taxon>
        <taxon>Insecta</taxon>
        <taxon>Pterygota</taxon>
        <taxon>Neoptera</taxon>
        <taxon>Polyneoptera</taxon>
        <taxon>Phasmatodea</taxon>
        <taxon>Timematodea</taxon>
        <taxon>Timematoidea</taxon>
        <taxon>Timematidae</taxon>
        <taxon>Timema</taxon>
    </lineage>
</organism>
<reference evidence="1" key="1">
    <citation type="submission" date="2020-11" db="EMBL/GenBank/DDBJ databases">
        <authorList>
            <person name="Tran Van P."/>
        </authorList>
    </citation>
    <scope>NUCLEOTIDE SEQUENCE</scope>
</reference>
<accession>A0A7R9D5F9</accession>
<proteinExistence type="predicted"/>
<gene>
    <name evidence="1" type="ORF">TCEB3V08_LOCUS9033</name>
</gene>
<sequence>MYAKIDYLSICDGRRTIDIDRDSGWIKLSDLGALCRVVHPVVVINLWIIPGHLAWLAHYAIFKYRCSPVLWDSTCGSLLPILHSPHIISGLNFWVVPAYLAWTTYYMLFKFCCSPVCCIQLLGGSYSSGGAHILIDFLGRVWFRLWKFPSTFNSSQCHRFPLWKYHSTFNSSQCHSFPLWKFHSTFNSSQCHRFPLLKFPSTFNISQCHRFPLWKFHSTFNSSQCHRFPLWKFPSTFNSSQCHRFPHQSTAYLPAFVCSSPPSFPLSVNLLEEVTARNTKEGLVGTDNSKCASERRRVEEWRKDRGRLRHSTKQTLPPAHFIVLVLMIRENLAYINHRLDSSIVNWEEVAILAEHRGRIVSVARLVNAIYSVQILASANDTAMKVHVIIRRTNDAILKNKLLANPMRERLQLISTLSTLALMFGTGEPIKSQNQPSKISVHVHLTTHALYRQKLADSFIGHCEEI</sequence>
<evidence type="ECO:0000313" key="1">
    <source>
        <dbReference type="EMBL" id="CAD7407456.1"/>
    </source>
</evidence>
<dbReference type="AlphaFoldDB" id="A0A7R9D5F9"/>
<protein>
    <submittedName>
        <fullName evidence="1">Uncharacterized protein</fullName>
    </submittedName>
</protein>